<name>A0A841TCU8_9BACL</name>
<reference evidence="2 3" key="1">
    <citation type="submission" date="2020-08" db="EMBL/GenBank/DDBJ databases">
        <title>Cohnella phylogeny.</title>
        <authorList>
            <person name="Dunlap C."/>
        </authorList>
    </citation>
    <scope>NUCLEOTIDE SEQUENCE [LARGE SCALE GENOMIC DNA]</scope>
    <source>
        <strain evidence="2 3">DSM 103658</strain>
    </source>
</reference>
<dbReference type="Gene3D" id="3.40.50.1820">
    <property type="entry name" value="alpha/beta hydrolase"/>
    <property type="match status" value="1"/>
</dbReference>
<organism evidence="2 3">
    <name type="scientific">Cohnella lubricantis</name>
    <dbReference type="NCBI Taxonomy" id="2163172"/>
    <lineage>
        <taxon>Bacteria</taxon>
        <taxon>Bacillati</taxon>
        <taxon>Bacillota</taxon>
        <taxon>Bacilli</taxon>
        <taxon>Bacillales</taxon>
        <taxon>Paenibacillaceae</taxon>
        <taxon>Cohnella</taxon>
    </lineage>
</organism>
<feature type="domain" description="AB hydrolase-1" evidence="1">
    <location>
        <begin position="51"/>
        <end position="129"/>
    </location>
</feature>
<sequence>MMEATLHDGSRIPIEVQGTGPSILLPVNPKPIEGSQADEMRQWGVDPALGRSLIEGLSGQYCVIAFDYEGHVQRSPKPDTLTPANVAADLLTIADASGAGRFAYYGYSWLALIGLQLAMRTDRLSALIMGGFPPIGGPYKEMLRVTMATYEMATAPKEPAEAQTYAASASADDFDWSTVEVTLSEAQTKQFVTLYQQLQDFDDRTAQASVRCPRLCFAGSADKIEYGERWGDVTVDIAGPLLNGREELEALGWDVRVLDGLDHTQTMQASNVLPIIRPWLDAKLLNL</sequence>
<dbReference type="Proteomes" id="UP000574133">
    <property type="component" value="Unassembled WGS sequence"/>
</dbReference>
<comment type="caution">
    <text evidence="2">The sequence shown here is derived from an EMBL/GenBank/DDBJ whole genome shotgun (WGS) entry which is preliminary data.</text>
</comment>
<keyword evidence="3" id="KW-1185">Reference proteome</keyword>
<dbReference type="AlphaFoldDB" id="A0A841TCU8"/>
<evidence type="ECO:0000313" key="2">
    <source>
        <dbReference type="EMBL" id="MBB6678006.1"/>
    </source>
</evidence>
<dbReference type="EMBL" id="JACJVN010000043">
    <property type="protein sequence ID" value="MBB6678006.1"/>
    <property type="molecule type" value="Genomic_DNA"/>
</dbReference>
<evidence type="ECO:0000259" key="1">
    <source>
        <dbReference type="Pfam" id="PF00561"/>
    </source>
</evidence>
<protein>
    <submittedName>
        <fullName evidence="2">Alpha/beta hydrolase</fullName>
    </submittedName>
</protein>
<keyword evidence="2" id="KW-0378">Hydrolase</keyword>
<dbReference type="SUPFAM" id="SSF53474">
    <property type="entry name" value="alpha/beta-Hydrolases"/>
    <property type="match status" value="1"/>
</dbReference>
<dbReference type="RefSeq" id="WP_185179283.1">
    <property type="nucleotide sequence ID" value="NZ_CBCSEP010000015.1"/>
</dbReference>
<proteinExistence type="predicted"/>
<evidence type="ECO:0000313" key="3">
    <source>
        <dbReference type="Proteomes" id="UP000574133"/>
    </source>
</evidence>
<accession>A0A841TCU8</accession>
<dbReference type="Pfam" id="PF00561">
    <property type="entry name" value="Abhydrolase_1"/>
    <property type="match status" value="1"/>
</dbReference>
<dbReference type="GO" id="GO:0016787">
    <property type="term" value="F:hydrolase activity"/>
    <property type="evidence" value="ECO:0007669"/>
    <property type="project" value="UniProtKB-KW"/>
</dbReference>
<gene>
    <name evidence="2" type="ORF">H4Q31_11790</name>
</gene>
<dbReference type="InterPro" id="IPR029058">
    <property type="entry name" value="AB_hydrolase_fold"/>
</dbReference>
<dbReference type="InterPro" id="IPR000073">
    <property type="entry name" value="AB_hydrolase_1"/>
</dbReference>